<feature type="region of interest" description="Disordered" evidence="1">
    <location>
        <begin position="91"/>
        <end position="135"/>
    </location>
</feature>
<evidence type="ECO:0000313" key="3">
    <source>
        <dbReference type="Proteomes" id="UP000054047"/>
    </source>
</evidence>
<feature type="compositionally biased region" description="Polar residues" evidence="1">
    <location>
        <begin position="95"/>
        <end position="107"/>
    </location>
</feature>
<dbReference type="AlphaFoldDB" id="A0A0C2F6Y6"/>
<reference evidence="2 3" key="1">
    <citation type="submission" date="2013-12" db="EMBL/GenBank/DDBJ databases">
        <title>Draft genome of the parsitic nematode Ancylostoma duodenale.</title>
        <authorList>
            <person name="Mitreva M."/>
        </authorList>
    </citation>
    <scope>NUCLEOTIDE SEQUENCE [LARGE SCALE GENOMIC DNA]</scope>
    <source>
        <strain evidence="2 3">Zhejiang</strain>
    </source>
</reference>
<evidence type="ECO:0000313" key="2">
    <source>
        <dbReference type="EMBL" id="KIH44280.1"/>
    </source>
</evidence>
<proteinExistence type="predicted"/>
<evidence type="ECO:0000256" key="1">
    <source>
        <dbReference type="SAM" id="MobiDB-lite"/>
    </source>
</evidence>
<organism evidence="2 3">
    <name type="scientific">Ancylostoma duodenale</name>
    <dbReference type="NCBI Taxonomy" id="51022"/>
    <lineage>
        <taxon>Eukaryota</taxon>
        <taxon>Metazoa</taxon>
        <taxon>Ecdysozoa</taxon>
        <taxon>Nematoda</taxon>
        <taxon>Chromadorea</taxon>
        <taxon>Rhabditida</taxon>
        <taxon>Rhabditina</taxon>
        <taxon>Rhabditomorpha</taxon>
        <taxon>Strongyloidea</taxon>
        <taxon>Ancylostomatidae</taxon>
        <taxon>Ancylostomatinae</taxon>
        <taxon>Ancylostoma</taxon>
    </lineage>
</organism>
<name>A0A0C2F6Y6_9BILA</name>
<dbReference type="Proteomes" id="UP000054047">
    <property type="component" value="Unassembled WGS sequence"/>
</dbReference>
<sequence>TIQNVTGNLASQLGNAASGAVNTIGEAAQRISSGGIRSEFAFPAKLSEWKRERLFFTRGAKLSFRPNQNLSPSSPGGFAPAAVNGVMNLNGVNGQSGNNAYNMNPGNQGAYGEPSQNSYPNMNPNMNQYPQNGER</sequence>
<dbReference type="EMBL" id="KN778971">
    <property type="protein sequence ID" value="KIH44280.1"/>
    <property type="molecule type" value="Genomic_DNA"/>
</dbReference>
<accession>A0A0C2F6Y6</accession>
<protein>
    <submittedName>
        <fullName evidence="2">Uncharacterized protein</fullName>
    </submittedName>
</protein>
<feature type="compositionally biased region" description="Low complexity" evidence="1">
    <location>
        <begin position="114"/>
        <end position="135"/>
    </location>
</feature>
<gene>
    <name evidence="2" type="ORF">ANCDUO_25697</name>
</gene>
<keyword evidence="3" id="KW-1185">Reference proteome</keyword>
<feature type="non-terminal residue" evidence="2">
    <location>
        <position position="1"/>
    </location>
</feature>